<dbReference type="InterPro" id="IPR004031">
    <property type="entry name" value="PMP22/EMP/MP20/Claudin"/>
</dbReference>
<evidence type="ECO:0000313" key="6">
    <source>
        <dbReference type="EMBL" id="PAV64116.1"/>
    </source>
</evidence>
<dbReference type="Gene3D" id="1.20.140.150">
    <property type="match status" value="1"/>
</dbReference>
<feature type="transmembrane region" description="Helical" evidence="5">
    <location>
        <begin position="196"/>
        <end position="219"/>
    </location>
</feature>
<dbReference type="Proteomes" id="UP000218231">
    <property type="component" value="Unassembled WGS sequence"/>
</dbReference>
<evidence type="ECO:0000313" key="7">
    <source>
        <dbReference type="EMBL" id="PAV64155.1"/>
    </source>
</evidence>
<comment type="subcellular location">
    <subcellularLocation>
        <location evidence="1">Membrane</location>
        <topology evidence="1">Multi-pass membrane protein</topology>
    </subcellularLocation>
</comment>
<gene>
    <name evidence="7" type="ORF">WR25_01492</name>
    <name evidence="6" type="ORF">WR25_05617</name>
</gene>
<dbReference type="PANTHER" id="PTHR21215">
    <property type="entry name" value="LD36024P"/>
    <property type="match status" value="1"/>
</dbReference>
<keyword evidence="8" id="KW-1185">Reference proteome</keyword>
<dbReference type="STRING" id="2018661.A0A2A2JR57"/>
<feature type="transmembrane region" description="Helical" evidence="5">
    <location>
        <begin position="146"/>
        <end position="165"/>
    </location>
</feature>
<dbReference type="OrthoDB" id="6126739at2759"/>
<dbReference type="AlphaFoldDB" id="A0A2A2JR57"/>
<dbReference type="PANTHER" id="PTHR21215:SF0">
    <property type="entry name" value="LD36024P"/>
    <property type="match status" value="1"/>
</dbReference>
<dbReference type="EMBL" id="LIAE01010276">
    <property type="protein sequence ID" value="PAV64116.1"/>
    <property type="molecule type" value="Genomic_DNA"/>
</dbReference>
<dbReference type="GO" id="GO:0016020">
    <property type="term" value="C:membrane"/>
    <property type="evidence" value="ECO:0007669"/>
    <property type="project" value="UniProtKB-SubCell"/>
</dbReference>
<keyword evidence="3 5" id="KW-1133">Transmembrane helix</keyword>
<feature type="transmembrane region" description="Helical" evidence="5">
    <location>
        <begin position="112"/>
        <end position="134"/>
    </location>
</feature>
<evidence type="ECO:0000256" key="4">
    <source>
        <dbReference type="ARBA" id="ARBA00023136"/>
    </source>
</evidence>
<evidence type="ECO:0000256" key="5">
    <source>
        <dbReference type="SAM" id="Phobius"/>
    </source>
</evidence>
<evidence type="ECO:0000313" key="8">
    <source>
        <dbReference type="Proteomes" id="UP000218231"/>
    </source>
</evidence>
<comment type="caution">
    <text evidence="7">The sequence shown here is derived from an EMBL/GenBank/DDBJ whole genome shotgun (WGS) entry which is preliminary data.</text>
</comment>
<keyword evidence="4 5" id="KW-0472">Membrane</keyword>
<proteinExistence type="predicted"/>
<dbReference type="EMBL" id="LIAE01010275">
    <property type="protein sequence ID" value="PAV64155.1"/>
    <property type="molecule type" value="Genomic_DNA"/>
</dbReference>
<organism evidence="7 8">
    <name type="scientific">Diploscapter pachys</name>
    <dbReference type="NCBI Taxonomy" id="2018661"/>
    <lineage>
        <taxon>Eukaryota</taxon>
        <taxon>Metazoa</taxon>
        <taxon>Ecdysozoa</taxon>
        <taxon>Nematoda</taxon>
        <taxon>Chromadorea</taxon>
        <taxon>Rhabditida</taxon>
        <taxon>Rhabditina</taxon>
        <taxon>Rhabditomorpha</taxon>
        <taxon>Rhabditoidea</taxon>
        <taxon>Rhabditidae</taxon>
        <taxon>Diploscapter</taxon>
    </lineage>
</organism>
<dbReference type="Pfam" id="PF13903">
    <property type="entry name" value="Claudin_2"/>
    <property type="match status" value="1"/>
</dbReference>
<evidence type="ECO:0000256" key="3">
    <source>
        <dbReference type="ARBA" id="ARBA00022989"/>
    </source>
</evidence>
<reference evidence="7 8" key="1">
    <citation type="journal article" date="2017" name="Curr. Biol.">
        <title>Genome architecture and evolution of a unichromosomal asexual nematode.</title>
        <authorList>
            <person name="Fradin H."/>
            <person name="Zegar C."/>
            <person name="Gutwein M."/>
            <person name="Lucas J."/>
            <person name="Kovtun M."/>
            <person name="Corcoran D."/>
            <person name="Baugh L.R."/>
            <person name="Kiontke K."/>
            <person name="Gunsalus K."/>
            <person name="Fitch D.H."/>
            <person name="Piano F."/>
        </authorList>
    </citation>
    <scope>NUCLEOTIDE SEQUENCE [LARGE SCALE GENOMIC DNA]</scope>
    <source>
        <strain evidence="7">PF1309</strain>
    </source>
</reference>
<accession>A0A2A2JR57</accession>
<protein>
    <submittedName>
        <fullName evidence="7">Uncharacterized protein</fullName>
    </submittedName>
</protein>
<evidence type="ECO:0000256" key="2">
    <source>
        <dbReference type="ARBA" id="ARBA00022692"/>
    </source>
</evidence>
<evidence type="ECO:0000256" key="1">
    <source>
        <dbReference type="ARBA" id="ARBA00004141"/>
    </source>
</evidence>
<name>A0A2A2JR57_9BILA</name>
<keyword evidence="2 5" id="KW-0812">Transmembrane</keyword>
<sequence>MKKMERELEFEYCVSYNQNQQVNRREIINAFKREPELNTRLQTAFGHNLLYFSRTYGLFQICFPDTVPSDIGSFSKFGSPCIENQDYFPPSTKQENYTTAELQRLYLLRASVILYCLGILFVLICLIIGVFGCWKRSPKLILATSLMLLFAVLFLASGMALWHYVNYMERYVLETDPFYKSWEPILKLVTRFNFGWSYVVSWIGITFLLLATIFMLISYKAIKNEEDMALTAKHGPYIMPNYYDKGAMVPYGYNTMYSTGYNYPYTPHYGTGYYGSYMTYGR</sequence>